<gene>
    <name evidence="2" type="ORF">C2S53_017025</name>
</gene>
<evidence type="ECO:0000313" key="2">
    <source>
        <dbReference type="EMBL" id="KAH6835881.1"/>
    </source>
</evidence>
<dbReference type="EMBL" id="SDAM02000032">
    <property type="protein sequence ID" value="KAH6835881.1"/>
    <property type="molecule type" value="Genomic_DNA"/>
</dbReference>
<keyword evidence="3" id="KW-1185">Reference proteome</keyword>
<name>A0AAD4JLX2_PERFH</name>
<accession>A0AAD4JLX2</accession>
<feature type="region of interest" description="Disordered" evidence="1">
    <location>
        <begin position="1"/>
        <end position="36"/>
    </location>
</feature>
<comment type="caution">
    <text evidence="2">The sequence shown here is derived from an EMBL/GenBank/DDBJ whole genome shotgun (WGS) entry which is preliminary data.</text>
</comment>
<evidence type="ECO:0000313" key="3">
    <source>
        <dbReference type="Proteomes" id="UP001190926"/>
    </source>
</evidence>
<dbReference type="Proteomes" id="UP001190926">
    <property type="component" value="Unassembled WGS sequence"/>
</dbReference>
<organism evidence="2 3">
    <name type="scientific">Perilla frutescens var. hirtella</name>
    <name type="common">Perilla citriodora</name>
    <name type="synonym">Perilla setoyensis</name>
    <dbReference type="NCBI Taxonomy" id="608512"/>
    <lineage>
        <taxon>Eukaryota</taxon>
        <taxon>Viridiplantae</taxon>
        <taxon>Streptophyta</taxon>
        <taxon>Embryophyta</taxon>
        <taxon>Tracheophyta</taxon>
        <taxon>Spermatophyta</taxon>
        <taxon>Magnoliopsida</taxon>
        <taxon>eudicotyledons</taxon>
        <taxon>Gunneridae</taxon>
        <taxon>Pentapetalae</taxon>
        <taxon>asterids</taxon>
        <taxon>lamiids</taxon>
        <taxon>Lamiales</taxon>
        <taxon>Lamiaceae</taxon>
        <taxon>Nepetoideae</taxon>
        <taxon>Elsholtzieae</taxon>
        <taxon>Perilla</taxon>
    </lineage>
</organism>
<protein>
    <submittedName>
        <fullName evidence="2">Pentatricopeptide repeat superfamily protein</fullName>
    </submittedName>
</protein>
<evidence type="ECO:0000256" key="1">
    <source>
        <dbReference type="SAM" id="MobiDB-lite"/>
    </source>
</evidence>
<dbReference type="AlphaFoldDB" id="A0AAD4JLX2"/>
<sequence length="87" mass="9757">MGSGRTAGTHHSMVEGSRTQLEPLPAKRTTETPLRSCSDGFGSQVLLMVRRRLRRCRGEEGGRWAWQCGGPSKLWRGERRRDVGDGF</sequence>
<reference evidence="2 3" key="1">
    <citation type="journal article" date="2021" name="Nat. Commun.">
        <title>Incipient diploidization of the medicinal plant Perilla within 10,000 years.</title>
        <authorList>
            <person name="Zhang Y."/>
            <person name="Shen Q."/>
            <person name="Leng L."/>
            <person name="Zhang D."/>
            <person name="Chen S."/>
            <person name="Shi Y."/>
            <person name="Ning Z."/>
            <person name="Chen S."/>
        </authorList>
    </citation>
    <scope>NUCLEOTIDE SEQUENCE [LARGE SCALE GENOMIC DNA]</scope>
    <source>
        <strain evidence="3">cv. PC099</strain>
    </source>
</reference>
<proteinExistence type="predicted"/>